<keyword evidence="3" id="KW-1185">Reference proteome</keyword>
<dbReference type="Pfam" id="PF01807">
    <property type="entry name" value="Zn_ribbon_DnaG"/>
    <property type="match status" value="1"/>
</dbReference>
<comment type="caution">
    <text evidence="2">The sequence shown here is derived from an EMBL/GenBank/DDBJ whole genome shotgun (WGS) entry which is preliminary data.</text>
</comment>
<gene>
    <name evidence="2" type="ORF">DQQ10_18885</name>
</gene>
<dbReference type="Proteomes" id="UP000251889">
    <property type="component" value="Unassembled WGS sequence"/>
</dbReference>
<dbReference type="SUPFAM" id="SSF57783">
    <property type="entry name" value="Zinc beta-ribbon"/>
    <property type="match status" value="1"/>
</dbReference>
<sequence length="305" mass="34602">MSGKKLSFTEAKTLSIIDYLASAGFQPVKIIRADHWYYSPFREERTPSFKVNAKLNLWYDHGTGEGGTLIDLGAKLKQCSLAEFVERLSQDVHSFSFHRQPPLIIPQENKLEILAVQELNSDDLLQYLSGRRIMPDTAKKFCKEIAFRIRDKAYKAVGFQNRSGAWELRNHWFKGSSAPKDISIITDGSKKLGVLEGFMDFLSLIQSDNQELNALRDNSDFLILNSLRLLSRAIPLLQNRDVNLLLDNDNAASEAKKALIDKGVAFKDASGLYLSHKDLNDFIVSDYKNKMTQSLSKTKPVKLRR</sequence>
<organism evidence="2 3">
    <name type="scientific">Pseudochryseolinea flava</name>
    <dbReference type="NCBI Taxonomy" id="2059302"/>
    <lineage>
        <taxon>Bacteria</taxon>
        <taxon>Pseudomonadati</taxon>
        <taxon>Bacteroidota</taxon>
        <taxon>Cytophagia</taxon>
        <taxon>Cytophagales</taxon>
        <taxon>Fulvivirgaceae</taxon>
        <taxon>Pseudochryseolinea</taxon>
    </lineage>
</organism>
<dbReference type="CDD" id="cd01029">
    <property type="entry name" value="TOPRIM_primases"/>
    <property type="match status" value="1"/>
</dbReference>
<feature type="domain" description="Zinc finger CHC2-type" evidence="1">
    <location>
        <begin position="38"/>
        <end position="89"/>
    </location>
</feature>
<protein>
    <submittedName>
        <fullName evidence="2">DNA primase</fullName>
    </submittedName>
</protein>
<dbReference type="AlphaFoldDB" id="A0A364XYX5"/>
<dbReference type="GO" id="GO:0003899">
    <property type="term" value="F:DNA-directed RNA polymerase activity"/>
    <property type="evidence" value="ECO:0007669"/>
    <property type="project" value="InterPro"/>
</dbReference>
<dbReference type="GO" id="GO:0008270">
    <property type="term" value="F:zinc ion binding"/>
    <property type="evidence" value="ECO:0007669"/>
    <property type="project" value="InterPro"/>
</dbReference>
<proteinExistence type="predicted"/>
<name>A0A364XYX5_9BACT</name>
<dbReference type="EMBL" id="QMFY01000010">
    <property type="protein sequence ID" value="RAV99661.1"/>
    <property type="molecule type" value="Genomic_DNA"/>
</dbReference>
<accession>A0A364XYX5</accession>
<dbReference type="GO" id="GO:0003677">
    <property type="term" value="F:DNA binding"/>
    <property type="evidence" value="ECO:0007669"/>
    <property type="project" value="InterPro"/>
</dbReference>
<dbReference type="InterPro" id="IPR036977">
    <property type="entry name" value="DNA_primase_Znf_CHC2"/>
</dbReference>
<dbReference type="InterPro" id="IPR002694">
    <property type="entry name" value="Znf_CHC2"/>
</dbReference>
<dbReference type="InterPro" id="IPR034154">
    <property type="entry name" value="TOPRIM_DnaG/twinkle"/>
</dbReference>
<dbReference type="GO" id="GO:0006260">
    <property type="term" value="P:DNA replication"/>
    <property type="evidence" value="ECO:0007669"/>
    <property type="project" value="InterPro"/>
</dbReference>
<dbReference type="Gene3D" id="3.90.580.10">
    <property type="entry name" value="Zinc finger, CHC2-type domain"/>
    <property type="match status" value="1"/>
</dbReference>
<reference evidence="2 3" key="1">
    <citation type="submission" date="2018-06" db="EMBL/GenBank/DDBJ databases">
        <title>Chryseolinea flavus sp. nov., a member of the phylum Bacteroidetes isolated from soil.</title>
        <authorList>
            <person name="Li Y."/>
            <person name="Wang J."/>
        </authorList>
    </citation>
    <scope>NUCLEOTIDE SEQUENCE [LARGE SCALE GENOMIC DNA]</scope>
    <source>
        <strain evidence="2 3">SDU1-6</strain>
    </source>
</reference>
<dbReference type="SMART" id="SM00400">
    <property type="entry name" value="ZnF_CHCC"/>
    <property type="match status" value="1"/>
</dbReference>
<evidence type="ECO:0000313" key="2">
    <source>
        <dbReference type="EMBL" id="RAV99661.1"/>
    </source>
</evidence>
<dbReference type="Pfam" id="PF13155">
    <property type="entry name" value="Toprim_2"/>
    <property type="match status" value="1"/>
</dbReference>
<dbReference type="RefSeq" id="WP_112748470.1">
    <property type="nucleotide sequence ID" value="NZ_QMFY01000010.1"/>
</dbReference>
<dbReference type="OrthoDB" id="8536512at2"/>
<evidence type="ECO:0000313" key="3">
    <source>
        <dbReference type="Proteomes" id="UP000251889"/>
    </source>
</evidence>
<evidence type="ECO:0000259" key="1">
    <source>
        <dbReference type="SMART" id="SM00400"/>
    </source>
</evidence>
<dbReference type="Gene3D" id="3.40.1360.10">
    <property type="match status" value="1"/>
</dbReference>